<evidence type="ECO:0000256" key="8">
    <source>
        <dbReference type="ARBA" id="ARBA00023266"/>
    </source>
</evidence>
<dbReference type="Gene3D" id="3.90.650.10">
    <property type="entry name" value="PurM-like C-terminal domain"/>
    <property type="match status" value="1"/>
</dbReference>
<comment type="caution">
    <text evidence="12">The sequence shown here is derived from an EMBL/GenBank/DDBJ whole genome shotgun (WGS) entry which is preliminary data.</text>
</comment>
<feature type="binding site" evidence="9">
    <location>
        <position position="206"/>
    </location>
    <ligand>
        <name>Mg(2+)</name>
        <dbReference type="ChEBI" id="CHEBI:18420"/>
    </ligand>
</feature>
<dbReference type="PIRSF" id="PIRSF036407">
    <property type="entry name" value="Selenphspht_syn"/>
    <property type="match status" value="1"/>
</dbReference>
<organism evidence="12 13">
    <name type="scientific">Candidatus Solincola sediminis</name>
    <dbReference type="NCBI Taxonomy" id="1797199"/>
    <lineage>
        <taxon>Bacteria</taxon>
        <taxon>Bacillati</taxon>
        <taxon>Actinomycetota</taxon>
        <taxon>Candidatus Geothermincolia</taxon>
        <taxon>Candidatus Geothermincolales</taxon>
        <taxon>Candidatus Geothermincolaceae</taxon>
        <taxon>Candidatus Solincola</taxon>
    </lineage>
</organism>
<evidence type="ECO:0000256" key="6">
    <source>
        <dbReference type="ARBA" id="ARBA00022840"/>
    </source>
</evidence>
<dbReference type="GO" id="GO:0000287">
    <property type="term" value="F:magnesium ion binding"/>
    <property type="evidence" value="ECO:0007669"/>
    <property type="project" value="UniProtKB-UniRule"/>
</dbReference>
<protein>
    <recommendedName>
        <fullName evidence="9">Selenide, water dikinase</fullName>
        <ecNumber evidence="9">2.7.9.3</ecNumber>
    </recommendedName>
    <alternativeName>
        <fullName evidence="9">Selenium donor protein</fullName>
    </alternativeName>
    <alternativeName>
        <fullName evidence="9">Selenophosphate synthase</fullName>
    </alternativeName>
</protein>
<dbReference type="GO" id="GO:0016260">
    <property type="term" value="P:selenocysteine biosynthetic process"/>
    <property type="evidence" value="ECO:0007669"/>
    <property type="project" value="InterPro"/>
</dbReference>
<feature type="domain" description="PurM-like C-terminal" evidence="11">
    <location>
        <begin position="149"/>
        <end position="318"/>
    </location>
</feature>
<keyword evidence="2 9" id="KW-0808">Transferase</keyword>
<keyword evidence="3 9" id="KW-0479">Metal-binding</keyword>
<feature type="binding site" evidence="9">
    <location>
        <position position="71"/>
    </location>
    <ligand>
        <name>Mg(2+)</name>
        <dbReference type="ChEBI" id="CHEBI:18420"/>
    </ligand>
</feature>
<dbReference type="EC" id="2.7.9.3" evidence="9"/>
<dbReference type="HAMAP" id="MF_00625">
    <property type="entry name" value="SelD"/>
    <property type="match status" value="1"/>
</dbReference>
<feature type="binding site" evidence="9">
    <location>
        <position position="31"/>
    </location>
    <ligand>
        <name>Mg(2+)</name>
        <dbReference type="ChEBI" id="CHEBI:18420"/>
    </ligand>
</feature>
<feature type="binding site" description="in other chain" evidence="9">
    <location>
        <position position="71"/>
    </location>
    <ligand>
        <name>ATP</name>
        <dbReference type="ChEBI" id="CHEBI:30616"/>
        <note>ligand shared between dimeric partners</note>
    </ligand>
</feature>
<evidence type="ECO:0000313" key="12">
    <source>
        <dbReference type="EMBL" id="OFW55404.1"/>
    </source>
</evidence>
<comment type="caution">
    <text evidence="9">Lacks conserved residue(s) required for the propagation of feature annotation.</text>
</comment>
<dbReference type="GO" id="GO:0005524">
    <property type="term" value="F:ATP binding"/>
    <property type="evidence" value="ECO:0007669"/>
    <property type="project" value="UniProtKB-UniRule"/>
</dbReference>
<proteinExistence type="inferred from homology"/>
<comment type="function">
    <text evidence="9">Synthesizes selenophosphate from selenide and ATP.</text>
</comment>
<comment type="cofactor">
    <cofactor evidence="9">
        <name>Mg(2+)</name>
        <dbReference type="ChEBI" id="CHEBI:18420"/>
    </cofactor>
    <text evidence="9">Binds 1 Mg(2+) ion per monomer.</text>
</comment>
<dbReference type="InterPro" id="IPR004536">
    <property type="entry name" value="SPS/SelD"/>
</dbReference>
<dbReference type="InterPro" id="IPR016188">
    <property type="entry name" value="PurM-like_N"/>
</dbReference>
<evidence type="ECO:0000313" key="13">
    <source>
        <dbReference type="Proteomes" id="UP000177876"/>
    </source>
</evidence>
<keyword evidence="6 9" id="KW-0067">ATP-binding</keyword>
<evidence type="ECO:0000256" key="7">
    <source>
        <dbReference type="ARBA" id="ARBA00022842"/>
    </source>
</evidence>
<feature type="binding site" evidence="9">
    <location>
        <begin position="118"/>
        <end position="120"/>
    </location>
    <ligand>
        <name>ATP</name>
        <dbReference type="ChEBI" id="CHEBI:30616"/>
        <note>ligand shared between dimeric partners</note>
    </ligand>
</feature>
<comment type="subunit">
    <text evidence="9">Homodimer.</text>
</comment>
<dbReference type="PANTHER" id="PTHR10256:SF0">
    <property type="entry name" value="INACTIVE SELENIDE, WATER DIKINASE-LIKE PROTEIN-RELATED"/>
    <property type="match status" value="1"/>
</dbReference>
<dbReference type="Gene3D" id="3.30.1330.10">
    <property type="entry name" value="PurM-like, N-terminal domain"/>
    <property type="match status" value="1"/>
</dbReference>
<keyword evidence="8 9" id="KW-0711">Selenium</keyword>
<accession>A0A1F2WEY4</accession>
<gene>
    <name evidence="9" type="primary">selD</name>
    <name evidence="12" type="ORF">A2Y75_09805</name>
</gene>
<dbReference type="SUPFAM" id="SSF55326">
    <property type="entry name" value="PurM N-terminal domain-like"/>
    <property type="match status" value="1"/>
</dbReference>
<keyword evidence="4 9" id="KW-0547">Nucleotide-binding</keyword>
<dbReference type="STRING" id="1797197.A2Y75_09805"/>
<feature type="domain" description="PurM-like N-terminal" evidence="10">
    <location>
        <begin position="30"/>
        <end position="136"/>
    </location>
</feature>
<feature type="binding site" description="in other chain" evidence="9">
    <location>
        <begin position="28"/>
        <end position="30"/>
    </location>
    <ligand>
        <name>ATP</name>
        <dbReference type="ChEBI" id="CHEBI:30616"/>
        <note>ligand shared between dimeric partners</note>
    </ligand>
</feature>
<feature type="binding site" description="in other chain" evidence="9">
    <location>
        <position position="48"/>
    </location>
    <ligand>
        <name>ATP</name>
        <dbReference type="ChEBI" id="CHEBI:30616"/>
        <note>ligand shared between dimeric partners</note>
    </ligand>
</feature>
<evidence type="ECO:0000259" key="10">
    <source>
        <dbReference type="Pfam" id="PF00586"/>
    </source>
</evidence>
<dbReference type="AlphaFoldDB" id="A0A1F2WEY4"/>
<name>A0A1F2WEY4_9ACTN</name>
<keyword evidence="5 9" id="KW-0418">Kinase</keyword>
<sequence>MGPEDLEKVLRLLPLDESREEILVGLETPDDAGIFLLDHKLGLVQTVDFFTPIVDDPFRFGQIASANALSDIYAMGGTPLTAMNIVCFPCTLGMDMLAKILQGGLEKIREAGATLLGGHTVDDEEPKYGLAVTGRVDPDKILKSLGAVPGDLLVLTKPLGTGILSTALKGDFIAEADMDAAVAGMAELNRDASRSALAAGARACTDVTGFGLAGHIMNMLPEHGLACRVYPERLPLYPRTREMADQGMLPAGAFKNRDFLTGSMAFGNKIETFYMDILFDPQTSGGLLIALAPDALDAFYKELGRSEQPEVIGEFFESSARLIEVVK</sequence>
<dbReference type="Pfam" id="PF00586">
    <property type="entry name" value="AIRS"/>
    <property type="match status" value="1"/>
</dbReference>
<dbReference type="GO" id="GO:0005737">
    <property type="term" value="C:cytoplasm"/>
    <property type="evidence" value="ECO:0007669"/>
    <property type="project" value="TreeGrafter"/>
</dbReference>
<dbReference type="InterPro" id="IPR010918">
    <property type="entry name" value="PurM-like_C_dom"/>
</dbReference>
<evidence type="ECO:0000256" key="4">
    <source>
        <dbReference type="ARBA" id="ARBA00022741"/>
    </source>
</evidence>
<comment type="similarity">
    <text evidence="1 9">Belongs to the selenophosphate synthase 1 family. Class I subfamily.</text>
</comment>
<dbReference type="InterPro" id="IPR036921">
    <property type="entry name" value="PurM-like_N_sf"/>
</dbReference>
<dbReference type="Proteomes" id="UP000177876">
    <property type="component" value="Unassembled WGS sequence"/>
</dbReference>
<dbReference type="Pfam" id="PF02769">
    <property type="entry name" value="AIRS_C"/>
    <property type="match status" value="1"/>
</dbReference>
<evidence type="ECO:0000256" key="5">
    <source>
        <dbReference type="ARBA" id="ARBA00022777"/>
    </source>
</evidence>
<keyword evidence="7 9" id="KW-0460">Magnesium</keyword>
<dbReference type="PANTHER" id="PTHR10256">
    <property type="entry name" value="SELENIDE, WATER DIKINASE"/>
    <property type="match status" value="1"/>
</dbReference>
<dbReference type="CDD" id="cd02195">
    <property type="entry name" value="SelD"/>
    <property type="match status" value="1"/>
</dbReference>
<evidence type="ECO:0000256" key="2">
    <source>
        <dbReference type="ARBA" id="ARBA00022679"/>
    </source>
</evidence>
<reference evidence="12 13" key="1">
    <citation type="journal article" date="2016" name="Nat. Commun.">
        <title>Thousands of microbial genomes shed light on interconnected biogeochemical processes in an aquifer system.</title>
        <authorList>
            <person name="Anantharaman K."/>
            <person name="Brown C.T."/>
            <person name="Hug L.A."/>
            <person name="Sharon I."/>
            <person name="Castelle C.J."/>
            <person name="Probst A.J."/>
            <person name="Thomas B.C."/>
            <person name="Singh A."/>
            <person name="Wilkins M.J."/>
            <person name="Karaoz U."/>
            <person name="Brodie E.L."/>
            <person name="Williams K.H."/>
            <person name="Hubbard S.S."/>
            <person name="Banfield J.F."/>
        </authorList>
    </citation>
    <scope>NUCLEOTIDE SEQUENCE [LARGE SCALE GENOMIC DNA]</scope>
</reference>
<dbReference type="GO" id="GO:0004756">
    <property type="term" value="F:selenide, water dikinase activity"/>
    <property type="evidence" value="ECO:0007669"/>
    <property type="project" value="UniProtKB-UniRule"/>
</dbReference>
<evidence type="ECO:0000256" key="9">
    <source>
        <dbReference type="HAMAP-Rule" id="MF_00625"/>
    </source>
</evidence>
<dbReference type="SUPFAM" id="SSF56042">
    <property type="entry name" value="PurM C-terminal domain-like"/>
    <property type="match status" value="1"/>
</dbReference>
<evidence type="ECO:0000256" key="1">
    <source>
        <dbReference type="ARBA" id="ARBA00008026"/>
    </source>
</evidence>
<dbReference type="NCBIfam" id="TIGR00476">
    <property type="entry name" value="selD"/>
    <property type="match status" value="1"/>
</dbReference>
<dbReference type="InterPro" id="IPR023061">
    <property type="entry name" value="SelD_I"/>
</dbReference>
<evidence type="ECO:0000259" key="11">
    <source>
        <dbReference type="Pfam" id="PF02769"/>
    </source>
</evidence>
<dbReference type="InterPro" id="IPR036676">
    <property type="entry name" value="PurM-like_C_sf"/>
</dbReference>
<comment type="catalytic activity">
    <reaction evidence="9">
        <text>hydrogenselenide + ATP + H2O = selenophosphate + AMP + phosphate + 2 H(+)</text>
        <dbReference type="Rhea" id="RHEA:18737"/>
        <dbReference type="ChEBI" id="CHEBI:15377"/>
        <dbReference type="ChEBI" id="CHEBI:15378"/>
        <dbReference type="ChEBI" id="CHEBI:16144"/>
        <dbReference type="ChEBI" id="CHEBI:29317"/>
        <dbReference type="ChEBI" id="CHEBI:30616"/>
        <dbReference type="ChEBI" id="CHEBI:43474"/>
        <dbReference type="ChEBI" id="CHEBI:456215"/>
        <dbReference type="EC" id="2.7.9.3"/>
    </reaction>
</comment>
<evidence type="ECO:0000256" key="3">
    <source>
        <dbReference type="ARBA" id="ARBA00022723"/>
    </source>
</evidence>
<dbReference type="EMBL" id="MELK01000054">
    <property type="protein sequence ID" value="OFW55404.1"/>
    <property type="molecule type" value="Genomic_DNA"/>
</dbReference>